<organism evidence="2 3">
    <name type="scientific">Stappia sediminis</name>
    <dbReference type="NCBI Taxonomy" id="2692190"/>
    <lineage>
        <taxon>Bacteria</taxon>
        <taxon>Pseudomonadati</taxon>
        <taxon>Pseudomonadota</taxon>
        <taxon>Alphaproteobacteria</taxon>
        <taxon>Hyphomicrobiales</taxon>
        <taxon>Stappiaceae</taxon>
        <taxon>Stappia</taxon>
    </lineage>
</organism>
<dbReference type="EMBL" id="WUMV01000001">
    <property type="protein sequence ID" value="MXN63579.1"/>
    <property type="molecule type" value="Genomic_DNA"/>
</dbReference>
<proteinExistence type="predicted"/>
<protein>
    <submittedName>
        <fullName evidence="2">Uncharacterized protein</fullName>
    </submittedName>
</protein>
<feature type="region of interest" description="Disordered" evidence="1">
    <location>
        <begin position="30"/>
        <end position="61"/>
    </location>
</feature>
<dbReference type="Proteomes" id="UP000433101">
    <property type="component" value="Unassembled WGS sequence"/>
</dbReference>
<gene>
    <name evidence="2" type="ORF">GR183_01570</name>
</gene>
<evidence type="ECO:0000313" key="2">
    <source>
        <dbReference type="EMBL" id="MXN63579.1"/>
    </source>
</evidence>
<evidence type="ECO:0000313" key="3">
    <source>
        <dbReference type="Proteomes" id="UP000433101"/>
    </source>
</evidence>
<comment type="caution">
    <text evidence="2">The sequence shown here is derived from an EMBL/GenBank/DDBJ whole genome shotgun (WGS) entry which is preliminary data.</text>
</comment>
<dbReference type="RefSeq" id="WP_160773824.1">
    <property type="nucleotide sequence ID" value="NZ_WUMV01000001.1"/>
</dbReference>
<dbReference type="AlphaFoldDB" id="A0A7X3LR59"/>
<evidence type="ECO:0000256" key="1">
    <source>
        <dbReference type="SAM" id="MobiDB-lite"/>
    </source>
</evidence>
<accession>A0A7X3LR59</accession>
<sequence length="61" mass="6592">MSVSFIGDIKLSSYAKKKMEQEKASILGRVGHSGAGDQADPESTLAPNYIGETRERARDGH</sequence>
<feature type="compositionally biased region" description="Basic and acidic residues" evidence="1">
    <location>
        <begin position="52"/>
        <end position="61"/>
    </location>
</feature>
<name>A0A7X3LR59_9HYPH</name>
<keyword evidence="3" id="KW-1185">Reference proteome</keyword>
<reference evidence="2 3" key="1">
    <citation type="submission" date="2019-12" db="EMBL/GenBank/DDBJ databases">
        <authorList>
            <person name="Li M."/>
        </authorList>
    </citation>
    <scope>NUCLEOTIDE SEQUENCE [LARGE SCALE GENOMIC DNA]</scope>
    <source>
        <strain evidence="2 3">GBMRC 2046</strain>
    </source>
</reference>